<proteinExistence type="predicted"/>
<dbReference type="Proteomes" id="UP000252204">
    <property type="component" value="Unassembled WGS sequence"/>
</dbReference>
<dbReference type="RefSeq" id="WP_113270622.1">
    <property type="nucleotide sequence ID" value="NZ_QNTU01000011.1"/>
</dbReference>
<keyword evidence="2" id="KW-0732">Signal</keyword>
<dbReference type="OrthoDB" id="6130298at2"/>
<evidence type="ECO:0000313" key="3">
    <source>
        <dbReference type="EMBL" id="RBI66172.1"/>
    </source>
</evidence>
<evidence type="ECO:0000256" key="1">
    <source>
        <dbReference type="SAM" id="MobiDB-lite"/>
    </source>
</evidence>
<keyword evidence="4" id="KW-1185">Reference proteome</keyword>
<sequence>MPKGSCLKLFAMGAAFAALVPLSDVAMATPNQAGMNAGGAWARDFNPNNAFRSATSSLGLEDTKTSGELGGEVGLQVKQKQQRNFRCRDGARLTAGGIRVFIEECEQSDNGELERISVSVCDALTQGIRCSEDRYTVTREIPSGGEAAFSGGNLYGAYRVEAECSSSSCTMTMHQLHGDAWGGNDMRQKGNDRVNQDPNHPSNTISDVRDNPTFERGSNFADDRSKCLGNQINQLFSEGDIPVSCDPNDPRTIDFLDINAGGECEPDKITTDSCVVDIPTRLVTCEPESRECEVKRDSEEFSCARKLEVTGIKIPTCKNGDHLLTITSDPCPSCVDYLRYNFYCQDQGYRVVYDTVKKSDGSRYTGPHSNVVSGGLNTTVPKTTVIEDFSGSKCFRVAYEQNCNGTTCNVTAYFENPCKNISYAGSNSFPIPMRIEFTDRVIDECTGLESRRPEL</sequence>
<evidence type="ECO:0000256" key="2">
    <source>
        <dbReference type="SAM" id="SignalP"/>
    </source>
</evidence>
<feature type="signal peptide" evidence="2">
    <location>
        <begin position="1"/>
        <end position="17"/>
    </location>
</feature>
<comment type="caution">
    <text evidence="3">The sequence shown here is derived from an EMBL/GenBank/DDBJ whole genome shotgun (WGS) entry which is preliminary data.</text>
</comment>
<dbReference type="EMBL" id="QNTU01000011">
    <property type="protein sequence ID" value="RBI66172.1"/>
    <property type="molecule type" value="Genomic_DNA"/>
</dbReference>
<feature type="chain" id="PRO_5016818217" description="Conjugal transfer protein TraN" evidence="2">
    <location>
        <begin position="18"/>
        <end position="455"/>
    </location>
</feature>
<evidence type="ECO:0008006" key="5">
    <source>
        <dbReference type="Google" id="ProtNLM"/>
    </source>
</evidence>
<evidence type="ECO:0000313" key="4">
    <source>
        <dbReference type="Proteomes" id="UP000252204"/>
    </source>
</evidence>
<feature type="compositionally biased region" description="Basic and acidic residues" evidence="1">
    <location>
        <begin position="186"/>
        <end position="195"/>
    </location>
</feature>
<gene>
    <name evidence="3" type="ORF">DQ400_15650</name>
</gene>
<name>A0A365TK84_9GAMM</name>
<dbReference type="AlphaFoldDB" id="A0A365TK84"/>
<feature type="compositionally biased region" description="Polar residues" evidence="1">
    <location>
        <begin position="196"/>
        <end position="206"/>
    </location>
</feature>
<accession>A0A365TK84</accession>
<organism evidence="3 4">
    <name type="scientific">Vreelandella sulfidaeris</name>
    <dbReference type="NCBI Taxonomy" id="115553"/>
    <lineage>
        <taxon>Bacteria</taxon>
        <taxon>Pseudomonadati</taxon>
        <taxon>Pseudomonadota</taxon>
        <taxon>Gammaproteobacteria</taxon>
        <taxon>Oceanospirillales</taxon>
        <taxon>Halomonadaceae</taxon>
        <taxon>Vreelandella</taxon>
    </lineage>
</organism>
<protein>
    <recommendedName>
        <fullName evidence="5">Conjugal transfer protein TraN</fullName>
    </recommendedName>
</protein>
<reference evidence="4" key="1">
    <citation type="submission" date="2018-06" db="EMBL/GenBank/DDBJ databases">
        <title>Whole genome sequencing of four bacterial strains from South Shetland trench revealing bio-synthetic gene clusters.</title>
        <authorList>
            <person name="Abdel-Mageed W.M."/>
            <person name="Lehri B."/>
            <person name="Jarmusch S."/>
            <person name="Miranda K."/>
            <person name="Goodfellow M."/>
            <person name="Jaspars M."/>
            <person name="Karlyshev A.V."/>
        </authorList>
    </citation>
    <scope>NUCLEOTIDE SEQUENCE [LARGE SCALE GENOMIC DNA]</scope>
    <source>
        <strain evidence="4">SST4</strain>
    </source>
</reference>
<feature type="region of interest" description="Disordered" evidence="1">
    <location>
        <begin position="180"/>
        <end position="214"/>
    </location>
</feature>